<dbReference type="SMART" id="SM00312">
    <property type="entry name" value="PX"/>
    <property type="match status" value="1"/>
</dbReference>
<dbReference type="EMBL" id="AJWJ01000252">
    <property type="protein sequence ID" value="KAF2072734.1"/>
    <property type="molecule type" value="Genomic_DNA"/>
</dbReference>
<accession>A0A8J4V6D9</accession>
<proteinExistence type="predicted"/>
<dbReference type="PANTHER" id="PTHR10555">
    <property type="entry name" value="SORTING NEXIN"/>
    <property type="match status" value="1"/>
</dbReference>
<evidence type="ECO:0000313" key="4">
    <source>
        <dbReference type="Proteomes" id="UP000695562"/>
    </source>
</evidence>
<keyword evidence="4" id="KW-1185">Reference proteome</keyword>
<evidence type="ECO:0000256" key="1">
    <source>
        <dbReference type="SAM" id="Coils"/>
    </source>
</evidence>
<dbReference type="CDD" id="cd06093">
    <property type="entry name" value="PX_domain"/>
    <property type="match status" value="1"/>
</dbReference>
<evidence type="ECO:0000259" key="2">
    <source>
        <dbReference type="PROSITE" id="PS50195"/>
    </source>
</evidence>
<dbReference type="InterPro" id="IPR036871">
    <property type="entry name" value="PX_dom_sf"/>
</dbReference>
<dbReference type="GO" id="GO:0005768">
    <property type="term" value="C:endosome"/>
    <property type="evidence" value="ECO:0007669"/>
    <property type="project" value="TreeGrafter"/>
</dbReference>
<gene>
    <name evidence="3" type="ORF">CYY_005950</name>
</gene>
<reference evidence="3" key="1">
    <citation type="submission" date="2020-01" db="EMBL/GenBank/DDBJ databases">
        <title>Development of genomics and gene disruption for Polysphondylium violaceum indicates a role for the polyketide synthase stlB in stalk morphogenesis.</title>
        <authorList>
            <person name="Narita B."/>
            <person name="Kawabe Y."/>
            <person name="Kin K."/>
            <person name="Saito T."/>
            <person name="Gibbs R."/>
            <person name="Kuspa A."/>
            <person name="Muzny D."/>
            <person name="Queller D."/>
            <person name="Richards S."/>
            <person name="Strassman J."/>
            <person name="Sucgang R."/>
            <person name="Worley K."/>
            <person name="Schaap P."/>
        </authorList>
    </citation>
    <scope>NUCLEOTIDE SEQUENCE</scope>
    <source>
        <strain evidence="3">QSvi11</strain>
    </source>
</reference>
<name>A0A8J4V6D9_9MYCE</name>
<comment type="caution">
    <text evidence="3">The sequence shown here is derived from an EMBL/GenBank/DDBJ whole genome shotgun (WGS) entry which is preliminary data.</text>
</comment>
<organism evidence="3 4">
    <name type="scientific">Polysphondylium violaceum</name>
    <dbReference type="NCBI Taxonomy" id="133409"/>
    <lineage>
        <taxon>Eukaryota</taxon>
        <taxon>Amoebozoa</taxon>
        <taxon>Evosea</taxon>
        <taxon>Eumycetozoa</taxon>
        <taxon>Dictyostelia</taxon>
        <taxon>Dictyosteliales</taxon>
        <taxon>Dictyosteliaceae</taxon>
        <taxon>Polysphondylium</taxon>
    </lineage>
</organism>
<sequence length="201" mass="23048">MNATEQQLRNELETLQKLLNTQLTKVAALEDENRSLREYASKIAQLEESNRLLNEQLAGEVHKSKELNEKLNEKKNPIHNITVPSKVIVPEKFSNYTAYLVEVESIDGKKYQVTRRYKQFVLLNTQLIRIFGEHGVPSLPGKKNGIYFSAEDHTEKRRQGLQEYLQSIMNSPELGTQSVFYQFLRKDEASPSSSATSATHH</sequence>
<feature type="coiled-coil region" evidence="1">
    <location>
        <begin position="1"/>
        <end position="74"/>
    </location>
</feature>
<feature type="domain" description="PX" evidence="2">
    <location>
        <begin position="77"/>
        <end position="191"/>
    </location>
</feature>
<dbReference type="SUPFAM" id="SSF64268">
    <property type="entry name" value="PX domain"/>
    <property type="match status" value="1"/>
</dbReference>
<dbReference type="Proteomes" id="UP000695562">
    <property type="component" value="Unassembled WGS sequence"/>
</dbReference>
<dbReference type="InterPro" id="IPR001683">
    <property type="entry name" value="PX_dom"/>
</dbReference>
<dbReference type="PANTHER" id="PTHR10555:SF170">
    <property type="entry name" value="FI18122P1"/>
    <property type="match status" value="1"/>
</dbReference>
<dbReference type="Pfam" id="PF00787">
    <property type="entry name" value="PX"/>
    <property type="match status" value="1"/>
</dbReference>
<dbReference type="AlphaFoldDB" id="A0A8J4V6D9"/>
<dbReference type="OrthoDB" id="19307at2759"/>
<evidence type="ECO:0000313" key="3">
    <source>
        <dbReference type="EMBL" id="KAF2072734.1"/>
    </source>
</evidence>
<dbReference type="GO" id="GO:0035091">
    <property type="term" value="F:phosphatidylinositol binding"/>
    <property type="evidence" value="ECO:0007669"/>
    <property type="project" value="InterPro"/>
</dbReference>
<dbReference type="Gene3D" id="3.30.1520.10">
    <property type="entry name" value="Phox-like domain"/>
    <property type="match status" value="1"/>
</dbReference>
<protein>
    <recommendedName>
        <fullName evidence="2">PX domain-containing protein</fullName>
    </recommendedName>
</protein>
<keyword evidence="1" id="KW-0175">Coiled coil</keyword>
<dbReference type="PROSITE" id="PS50195">
    <property type="entry name" value="PX"/>
    <property type="match status" value="1"/>
</dbReference>